<dbReference type="AlphaFoldDB" id="A0A2W1LP47"/>
<feature type="region of interest" description="Disordered" evidence="1">
    <location>
        <begin position="53"/>
        <end position="77"/>
    </location>
</feature>
<evidence type="ECO:0000256" key="1">
    <source>
        <dbReference type="SAM" id="MobiDB-lite"/>
    </source>
</evidence>
<gene>
    <name evidence="3" type="ORF">DNH61_24385</name>
</gene>
<name>A0A2W1LP47_9BACL</name>
<reference evidence="3 4" key="1">
    <citation type="submission" date="2018-06" db="EMBL/GenBank/DDBJ databases">
        <title>Paenibacillus imtechensis sp. nov.</title>
        <authorList>
            <person name="Pinnaka A.K."/>
            <person name="Singh H."/>
            <person name="Kaur M."/>
        </authorList>
    </citation>
    <scope>NUCLEOTIDE SEQUENCE [LARGE SCALE GENOMIC DNA]</scope>
    <source>
        <strain evidence="3 4">SMB1</strain>
    </source>
</reference>
<comment type="caution">
    <text evidence="3">The sequence shown here is derived from an EMBL/GenBank/DDBJ whole genome shotgun (WGS) entry which is preliminary data.</text>
</comment>
<keyword evidence="4" id="KW-1185">Reference proteome</keyword>
<dbReference type="RefSeq" id="WP_111149522.1">
    <property type="nucleotide sequence ID" value="NZ_QKRB01000058.1"/>
</dbReference>
<dbReference type="EMBL" id="QKRB01000058">
    <property type="protein sequence ID" value="PZD93187.1"/>
    <property type="molecule type" value="Genomic_DNA"/>
</dbReference>
<sequence length="90" mass="9806">MDLPYIEAAVIIILGFLTGIVLSASGIKIYTSGVHILLGCMLWIQVSILDKRSPSRNHHPIDRNRTKSQPPAEMPAAGACNTQEVLLTTH</sequence>
<evidence type="ECO:0000256" key="2">
    <source>
        <dbReference type="SAM" id="Phobius"/>
    </source>
</evidence>
<feature type="compositionally biased region" description="Basic and acidic residues" evidence="1">
    <location>
        <begin position="53"/>
        <end position="65"/>
    </location>
</feature>
<feature type="transmembrane region" description="Helical" evidence="2">
    <location>
        <begin position="5"/>
        <end position="23"/>
    </location>
</feature>
<keyword evidence="2" id="KW-0472">Membrane</keyword>
<accession>A0A2W1LP47</accession>
<dbReference type="Proteomes" id="UP000249522">
    <property type="component" value="Unassembled WGS sequence"/>
</dbReference>
<protein>
    <submittedName>
        <fullName evidence="3">Uncharacterized protein</fullName>
    </submittedName>
</protein>
<evidence type="ECO:0000313" key="3">
    <source>
        <dbReference type="EMBL" id="PZD93187.1"/>
    </source>
</evidence>
<evidence type="ECO:0000313" key="4">
    <source>
        <dbReference type="Proteomes" id="UP000249522"/>
    </source>
</evidence>
<organism evidence="3 4">
    <name type="scientific">Paenibacillus sambharensis</name>
    <dbReference type="NCBI Taxonomy" id="1803190"/>
    <lineage>
        <taxon>Bacteria</taxon>
        <taxon>Bacillati</taxon>
        <taxon>Bacillota</taxon>
        <taxon>Bacilli</taxon>
        <taxon>Bacillales</taxon>
        <taxon>Paenibacillaceae</taxon>
        <taxon>Paenibacillus</taxon>
    </lineage>
</organism>
<proteinExistence type="predicted"/>
<dbReference type="OrthoDB" id="2649328at2"/>
<keyword evidence="2" id="KW-1133">Transmembrane helix</keyword>
<keyword evidence="2" id="KW-0812">Transmembrane</keyword>